<dbReference type="EMBL" id="CP083680">
    <property type="protein sequence ID" value="UYU66730.1"/>
    <property type="molecule type" value="Genomic_DNA"/>
</dbReference>
<proteinExistence type="predicted"/>
<keyword evidence="1" id="KW-0175">Coiled coil</keyword>
<dbReference type="Proteomes" id="UP001156218">
    <property type="component" value="Chromosome"/>
</dbReference>
<evidence type="ECO:0000313" key="4">
    <source>
        <dbReference type="Proteomes" id="UP001156218"/>
    </source>
</evidence>
<organism evidence="3 4">
    <name type="scientific">Bacteroides thetaiotaomicron</name>
    <dbReference type="NCBI Taxonomy" id="818"/>
    <lineage>
        <taxon>Bacteria</taxon>
        <taxon>Pseudomonadati</taxon>
        <taxon>Bacteroidota</taxon>
        <taxon>Bacteroidia</taxon>
        <taxon>Bacteroidales</taxon>
        <taxon>Bacteroidaceae</taxon>
        <taxon>Bacteroides</taxon>
    </lineage>
</organism>
<dbReference type="Gene3D" id="3.40.50.300">
    <property type="entry name" value="P-loop containing nucleotide triphosphate hydrolases"/>
    <property type="match status" value="1"/>
</dbReference>
<feature type="domain" description="Endonuclease GajA/Old nuclease/RecF-like AAA" evidence="2">
    <location>
        <begin position="77"/>
        <end position="592"/>
    </location>
</feature>
<dbReference type="AlphaFoldDB" id="A0ABD7U561"/>
<reference evidence="3 4" key="1">
    <citation type="submission" date="2021-06" db="EMBL/GenBank/DDBJ databases">
        <title>Interrogation of the integrated mobile genetic elements in gut-associated Bacteroides with a consensus prediction approach.</title>
        <authorList>
            <person name="Campbell D.E."/>
            <person name="Leigh J.R."/>
            <person name="Kim T."/>
            <person name="England W."/>
            <person name="Whitaker R.J."/>
            <person name="Degnan P.H."/>
        </authorList>
    </citation>
    <scope>NUCLEOTIDE SEQUENCE [LARGE SCALE GENOMIC DNA]</scope>
    <source>
        <strain evidence="3 4">WAL8669</strain>
    </source>
</reference>
<dbReference type="PANTHER" id="PTHR43581:SF4">
    <property type="entry name" value="ATP_GTP PHOSPHATASE"/>
    <property type="match status" value="1"/>
</dbReference>
<gene>
    <name evidence="3" type="ORF">KQP68_00160</name>
</gene>
<dbReference type="RefSeq" id="WP_196993491.1">
    <property type="nucleotide sequence ID" value="NZ_CP083680.1"/>
</dbReference>
<dbReference type="InterPro" id="IPR051396">
    <property type="entry name" value="Bact_Antivir_Def_Nuclease"/>
</dbReference>
<sequence length="702" mass="82093">MTHFNIIGIRPLMPKPLEENPVRADKMQAIQKALWNKNVWHYFYQGYTIADDHSFVDITQEASKDYSLYDTENLKVSICAIVGKNGSGKSSIVDLLIRLINNLSAVLLGEKINFAAAEHLHFIDYVYAELAFRIGNTIYVLEERGRFITLHKFNRGQRTGNRFFLTDSEVLLHEKTTPETTLELLKKHKKGRVILKSLFYTLVCNYSLYGFNYRDYFEEATPIGRLLKLYKKEGELKMDELAEDHLWLKGIFHKNDGYQTPIVLHPMRHDGHLDISKENHLAKERMCNLLFYKDATGNYPQRIINGNLNIIAFKLKPSVNKKFARENMLKHIGIGKQQNIYLNFDNIYNWILQFWNDKYHFLQNVHKGKLRDEACDYIVYKTLKIVSSYKKYHFIYNYLSRSIASFEELREKMESLSEDFTHITKKLLRAIMYLKKDLYPNPDNNYNLKILDDNLTQYVGEQIHPKYKLQAIDLLPPPIFDQTLYLAKNGEGGLIDFRNLSSGEKQIAYTISNFMYHLINVDSEWNDFFHDKAHAKIIKYRYVNVIFDEVELYFHPELQRSFLGLIQQALQNAHFRNLRGVNIMLATHSPFILSDIPHSNVLCLGEEKPTVSGTFGANIIELLGNSFFLSSVIGNVASIEIKKVVEMYQSMKAGVDISSKYQLAKERFRYLNEYISDPYMKMMTERMIDELNDYNLKQKKNV</sequence>
<dbReference type="SUPFAM" id="SSF52540">
    <property type="entry name" value="P-loop containing nucleoside triphosphate hydrolases"/>
    <property type="match status" value="1"/>
</dbReference>
<dbReference type="PANTHER" id="PTHR43581">
    <property type="entry name" value="ATP/GTP PHOSPHATASE"/>
    <property type="match status" value="1"/>
</dbReference>
<protein>
    <submittedName>
        <fullName evidence="3">AAA family ATPase</fullName>
    </submittedName>
</protein>
<evidence type="ECO:0000259" key="2">
    <source>
        <dbReference type="Pfam" id="PF13175"/>
    </source>
</evidence>
<evidence type="ECO:0000256" key="1">
    <source>
        <dbReference type="SAM" id="Coils"/>
    </source>
</evidence>
<name>A0ABD7U561_BACT4</name>
<dbReference type="Pfam" id="PF13175">
    <property type="entry name" value="AAA_15"/>
    <property type="match status" value="1"/>
</dbReference>
<feature type="coiled-coil region" evidence="1">
    <location>
        <begin position="399"/>
        <end position="426"/>
    </location>
</feature>
<accession>A0ABD7U561</accession>
<dbReference type="InterPro" id="IPR027417">
    <property type="entry name" value="P-loop_NTPase"/>
</dbReference>
<evidence type="ECO:0000313" key="3">
    <source>
        <dbReference type="EMBL" id="UYU66730.1"/>
    </source>
</evidence>
<dbReference type="InterPro" id="IPR041685">
    <property type="entry name" value="AAA_GajA/Old/RecF-like"/>
</dbReference>